<dbReference type="Gene3D" id="1.10.287.1700">
    <property type="match status" value="1"/>
</dbReference>
<dbReference type="RefSeq" id="WP_027589666.1">
    <property type="nucleotide sequence ID" value="NZ_FMUP01000004.1"/>
</dbReference>
<dbReference type="GO" id="GO:0005886">
    <property type="term" value="C:plasma membrane"/>
    <property type="evidence" value="ECO:0007669"/>
    <property type="project" value="UniProtKB-SubCell"/>
</dbReference>
<feature type="coiled-coil region" evidence="11">
    <location>
        <begin position="73"/>
        <end position="132"/>
    </location>
</feature>
<evidence type="ECO:0000256" key="9">
    <source>
        <dbReference type="ARBA" id="ARBA00023136"/>
    </source>
</evidence>
<keyword evidence="8" id="KW-0653">Protein transport</keyword>
<dbReference type="InterPro" id="IPR012823">
    <property type="entry name" value="Flagell_FliJ"/>
</dbReference>
<keyword evidence="12" id="KW-0966">Cell projection</keyword>
<reference evidence="13 15" key="2">
    <citation type="submission" date="2017-01" db="EMBL/GenBank/DDBJ databases">
        <authorList>
            <person name="Mah S.A."/>
            <person name="Swanson W.J."/>
            <person name="Moy G.W."/>
            <person name="Vacquier V.D."/>
        </authorList>
    </citation>
    <scope>NUCLEOTIDE SEQUENCE [LARGE SCALE GENOMIC DNA]</scope>
    <source>
        <strain evidence="13 15">ATCC 29606</strain>
    </source>
</reference>
<accession>A0A0B3BS73</accession>
<name>A0A0B3BS73_9PSED</name>
<protein>
    <recommendedName>
        <fullName evidence="3">Flagellar FliJ protein</fullName>
    </recommendedName>
</protein>
<evidence type="ECO:0000256" key="3">
    <source>
        <dbReference type="ARBA" id="ARBA00020392"/>
    </source>
</evidence>
<evidence type="ECO:0000256" key="7">
    <source>
        <dbReference type="ARBA" id="ARBA00022795"/>
    </source>
</evidence>
<dbReference type="OrthoDB" id="5702407at2"/>
<dbReference type="Pfam" id="PF02050">
    <property type="entry name" value="FliJ"/>
    <property type="match status" value="1"/>
</dbReference>
<dbReference type="AlphaFoldDB" id="A0A0B3BS73"/>
<dbReference type="GO" id="GO:0006935">
    <property type="term" value="P:chemotaxis"/>
    <property type="evidence" value="ECO:0007669"/>
    <property type="project" value="UniProtKB-KW"/>
</dbReference>
<evidence type="ECO:0000256" key="1">
    <source>
        <dbReference type="ARBA" id="ARBA00004413"/>
    </source>
</evidence>
<organism evidence="12 14">
    <name type="scientific">Pseudomonas flexibilis</name>
    <dbReference type="NCBI Taxonomy" id="706570"/>
    <lineage>
        <taxon>Bacteria</taxon>
        <taxon>Pseudomonadati</taxon>
        <taxon>Pseudomonadota</taxon>
        <taxon>Gammaproteobacteria</taxon>
        <taxon>Pseudomonadales</taxon>
        <taxon>Pseudomonadaceae</taxon>
        <taxon>Pseudomonas</taxon>
    </lineage>
</organism>
<dbReference type="Proteomes" id="UP000186079">
    <property type="component" value="Unassembled WGS sequence"/>
</dbReference>
<evidence type="ECO:0000256" key="5">
    <source>
        <dbReference type="ARBA" id="ARBA00022475"/>
    </source>
</evidence>
<evidence type="ECO:0000256" key="6">
    <source>
        <dbReference type="ARBA" id="ARBA00022500"/>
    </source>
</evidence>
<keyword evidence="12" id="KW-0969">Cilium</keyword>
<evidence type="ECO:0000256" key="4">
    <source>
        <dbReference type="ARBA" id="ARBA00022448"/>
    </source>
</evidence>
<keyword evidence="4" id="KW-0813">Transport</keyword>
<keyword evidence="9" id="KW-0472">Membrane</keyword>
<keyword evidence="11" id="KW-0175">Coiled coil</keyword>
<comment type="subcellular location">
    <subcellularLocation>
        <location evidence="1">Cell membrane</location>
        <topology evidence="1">Peripheral membrane protein</topology>
        <orientation evidence="1">Cytoplasmic side</orientation>
    </subcellularLocation>
</comment>
<keyword evidence="6" id="KW-0145">Chemotaxis</keyword>
<evidence type="ECO:0000256" key="11">
    <source>
        <dbReference type="SAM" id="Coils"/>
    </source>
</evidence>
<evidence type="ECO:0000313" key="12">
    <source>
        <dbReference type="EMBL" id="KHO63901.1"/>
    </source>
</evidence>
<keyword evidence="12" id="KW-0282">Flagellum</keyword>
<dbReference type="Proteomes" id="UP000030980">
    <property type="component" value="Unassembled WGS sequence"/>
</dbReference>
<keyword evidence="10" id="KW-1006">Bacterial flagellum protein export</keyword>
<keyword evidence="7" id="KW-1005">Bacterial flagellum biogenesis</keyword>
<dbReference type="PATRIC" id="fig|706570.3.peg.833"/>
<evidence type="ECO:0000256" key="8">
    <source>
        <dbReference type="ARBA" id="ARBA00022927"/>
    </source>
</evidence>
<gene>
    <name evidence="12" type="ORF">PT85_15580</name>
    <name evidence="13" type="ORF">SAMN05421672_11645</name>
</gene>
<evidence type="ECO:0000256" key="2">
    <source>
        <dbReference type="ARBA" id="ARBA00010004"/>
    </source>
</evidence>
<sequence>MKDQLNTLGKLAAIRQMRVRQMLGRVQYQRNLCQRYRNNISGLGRLSEYVGGAETGLHRLNQQQYKTNLYKMIDLQRRELATAEEHLERLQNDLLRAMRSEKALEQFIDAKSDEWNRELVRQEQKIQDAMASQSWWRGTGT</sequence>
<dbReference type="EMBL" id="FTMC01000016">
    <property type="protein sequence ID" value="SIR18979.1"/>
    <property type="molecule type" value="Genomic_DNA"/>
</dbReference>
<evidence type="ECO:0000313" key="14">
    <source>
        <dbReference type="Proteomes" id="UP000030980"/>
    </source>
</evidence>
<dbReference type="GO" id="GO:0015031">
    <property type="term" value="P:protein transport"/>
    <property type="evidence" value="ECO:0007669"/>
    <property type="project" value="UniProtKB-KW"/>
</dbReference>
<dbReference type="InterPro" id="IPR053716">
    <property type="entry name" value="Flag_assembly_chemotaxis_eff"/>
</dbReference>
<dbReference type="EMBL" id="JTAK01000006">
    <property type="protein sequence ID" value="KHO63901.1"/>
    <property type="molecule type" value="Genomic_DNA"/>
</dbReference>
<evidence type="ECO:0000313" key="13">
    <source>
        <dbReference type="EMBL" id="SIR18979.1"/>
    </source>
</evidence>
<evidence type="ECO:0000256" key="10">
    <source>
        <dbReference type="ARBA" id="ARBA00023225"/>
    </source>
</evidence>
<reference evidence="12 14" key="1">
    <citation type="submission" date="2014-11" db="EMBL/GenBank/DDBJ databases">
        <title>Genome sequence of Pseudomonas tuomuerensis JCM 14085.</title>
        <authorList>
            <person name="Shin S.-K."/>
            <person name="Yi H."/>
        </authorList>
    </citation>
    <scope>NUCLEOTIDE SEQUENCE [LARGE SCALE GENOMIC DNA]</scope>
    <source>
        <strain evidence="12 14">JCM 14085</strain>
    </source>
</reference>
<dbReference type="NCBIfam" id="TIGR02473">
    <property type="entry name" value="flagell_FliJ"/>
    <property type="match status" value="1"/>
</dbReference>
<evidence type="ECO:0000313" key="15">
    <source>
        <dbReference type="Proteomes" id="UP000186079"/>
    </source>
</evidence>
<accession>A0A0B2DCH9</accession>
<comment type="similarity">
    <text evidence="2">Belongs to the FliJ family.</text>
</comment>
<proteinExistence type="inferred from homology"/>
<dbReference type="GO" id="GO:0044781">
    <property type="term" value="P:bacterial-type flagellum organization"/>
    <property type="evidence" value="ECO:0007669"/>
    <property type="project" value="UniProtKB-KW"/>
</dbReference>
<dbReference type="STRING" id="706570.PT85_15580"/>
<dbReference type="GO" id="GO:0071973">
    <property type="term" value="P:bacterial-type flagellum-dependent cell motility"/>
    <property type="evidence" value="ECO:0007669"/>
    <property type="project" value="InterPro"/>
</dbReference>
<dbReference type="GO" id="GO:0009288">
    <property type="term" value="C:bacterial-type flagellum"/>
    <property type="evidence" value="ECO:0007669"/>
    <property type="project" value="InterPro"/>
</dbReference>
<keyword evidence="14" id="KW-1185">Reference proteome</keyword>
<keyword evidence="5" id="KW-1003">Cell membrane</keyword>